<organism evidence="14 15">
    <name type="scientific">Dyella japonica A8</name>
    <dbReference type="NCBI Taxonomy" id="1217721"/>
    <lineage>
        <taxon>Bacteria</taxon>
        <taxon>Pseudomonadati</taxon>
        <taxon>Pseudomonadota</taxon>
        <taxon>Gammaproteobacteria</taxon>
        <taxon>Lysobacterales</taxon>
        <taxon>Rhodanobacteraceae</taxon>
        <taxon>Dyella</taxon>
    </lineage>
</organism>
<dbReference type="PROSITE" id="PS52016">
    <property type="entry name" value="TONB_DEPENDENT_REC_3"/>
    <property type="match status" value="1"/>
</dbReference>
<evidence type="ECO:0000256" key="11">
    <source>
        <dbReference type="SAM" id="SignalP"/>
    </source>
</evidence>
<dbReference type="OrthoDB" id="6276154at2"/>
<evidence type="ECO:0000256" key="4">
    <source>
        <dbReference type="ARBA" id="ARBA00022692"/>
    </source>
</evidence>
<keyword evidence="3 8" id="KW-1134">Transmembrane beta strand</keyword>
<evidence type="ECO:0000259" key="13">
    <source>
        <dbReference type="Pfam" id="PF07715"/>
    </source>
</evidence>
<evidence type="ECO:0000256" key="1">
    <source>
        <dbReference type="ARBA" id="ARBA00004571"/>
    </source>
</evidence>
<accession>A0A075JWR2</accession>
<dbReference type="AlphaFoldDB" id="A0A075JWR2"/>
<dbReference type="PANTHER" id="PTHR47234:SF1">
    <property type="entry name" value="TONB-DEPENDENT RECEPTOR"/>
    <property type="match status" value="1"/>
</dbReference>
<dbReference type="PANTHER" id="PTHR47234">
    <property type="match status" value="1"/>
</dbReference>
<feature type="compositionally biased region" description="Low complexity" evidence="10">
    <location>
        <begin position="29"/>
        <end position="39"/>
    </location>
</feature>
<feature type="region of interest" description="Disordered" evidence="10">
    <location>
        <begin position="29"/>
        <end position="50"/>
    </location>
</feature>
<feature type="domain" description="TonB-dependent receptor-like beta-barrel" evidence="12">
    <location>
        <begin position="390"/>
        <end position="930"/>
    </location>
</feature>
<comment type="similarity">
    <text evidence="8 9">Belongs to the TonB-dependent receptor family.</text>
</comment>
<keyword evidence="11" id="KW-0732">Signal</keyword>
<evidence type="ECO:0000259" key="12">
    <source>
        <dbReference type="Pfam" id="PF00593"/>
    </source>
</evidence>
<sequence>MTTIRMRRGLLASSLALALAAPSLYAQTTQNDAQAPQQNDADKTDTSSKAKTLDKIVVTGSRIPRSEIEGPAPVTIITAEQIKAQGYTTVFEFLNSLPQVATPAFSDRISTWGNTAVNARPINLRNLGPDHSLLLVDGHRITDYPQPSAGQSTFQNYANIPTGMIDHVEVLASGASSIYGSDAVAGVVNVILKKQYQGDDLQLTGGGATRGGRNYGDLNFTGGRSGDNWHVIYNYEHTNRSPLWGRDRSYTDAESDAGYGTWNPSARMFGFPTSNGIALQNAAGNYIAPPAGACGQFGNNFSAYDHKTIGTIGNVVDPTSISDAGVSCTQRAVFANWVLTPGLRSDSFYVAGQYDFSSSLSAYGSVTFKDSTGTTNTQLPVLYPMGGLPNNFYDQTSGQVISNYTRQLTSQEMGGYGNTHDYEKNWDIHAGLKGTVFDDRFDWDFNVGTSKYIVHENYTGLNEQGMFDYFFGPQLGTTNVGGTDYPTYALNSNRFWNPISTSDYKSFAVGGTNSAYTWMDQATFNLNGNLFDTWAGPVGFAGVVEGNHQGFRLAPDRRGNTTTFGDPFQNLITGGGTRTRFSGATEFRVPLASTLTWTISGRIDSYNDASIANTAKTWGTSLEYRPLESLLLRGTYGTNFHAPDMQAIYLADSVSTVGDYADPLKCIQTGDRACQPTQHATYFTQYSGGSRNLLPETGHSWTYGFVWDIPWVDGLAVSADYWHMGIDNAIKWIDTNTLLTDEAGCLTGTTVTGAPYIAHPQGSEYCQLAIKNVVRNADGSINNITVGPINEASLYVSGVDASLTYKFGSERWGNFNLGIDYTNNLQFKERDLSSDPLLNTRYQYVASKVVGTASWHKNDWDVSLHGERSGEIRSNNYGGCEVLPNGIQPSVGDPQCVIYHGHVAPWIVWSTSVGYRINERLRASLNVSNIFDKVGSIPYYSGGFEFIPTQQGDSYTGREVFLTLDWKID</sequence>
<name>A0A075JWR2_9GAMM</name>
<proteinExistence type="inferred from homology"/>
<dbReference type="Gene3D" id="2.170.130.10">
    <property type="entry name" value="TonB-dependent receptor, plug domain"/>
    <property type="match status" value="1"/>
</dbReference>
<dbReference type="GO" id="GO:0009279">
    <property type="term" value="C:cell outer membrane"/>
    <property type="evidence" value="ECO:0007669"/>
    <property type="project" value="UniProtKB-SubCell"/>
</dbReference>
<dbReference type="InterPro" id="IPR037066">
    <property type="entry name" value="Plug_dom_sf"/>
</dbReference>
<evidence type="ECO:0000256" key="8">
    <source>
        <dbReference type="PROSITE-ProRule" id="PRU01360"/>
    </source>
</evidence>
<keyword evidence="5 9" id="KW-0798">TonB box</keyword>
<protein>
    <submittedName>
        <fullName evidence="14">TonB-dependent receptor</fullName>
    </submittedName>
</protein>
<keyword evidence="7 8" id="KW-0998">Cell outer membrane</keyword>
<dbReference type="Gene3D" id="2.40.170.20">
    <property type="entry name" value="TonB-dependent receptor, beta-barrel domain"/>
    <property type="match status" value="1"/>
</dbReference>
<reference evidence="14 15" key="1">
    <citation type="submission" date="2014-07" db="EMBL/GenBank/DDBJ databases">
        <title>Complete Genome Sequence of Dyella japonica Strain A8 Isolated from Malaysian Tropical Soil.</title>
        <authorList>
            <person name="Hui R.K.H."/>
            <person name="Chen J.-W."/>
            <person name="Chan K.-G."/>
            <person name="Leung F.C.C."/>
        </authorList>
    </citation>
    <scope>NUCLEOTIDE SEQUENCE [LARGE SCALE GENOMIC DNA]</scope>
    <source>
        <strain evidence="14 15">A8</strain>
    </source>
</reference>
<feature type="signal peptide" evidence="11">
    <location>
        <begin position="1"/>
        <end position="26"/>
    </location>
</feature>
<dbReference type="InterPro" id="IPR000531">
    <property type="entry name" value="Beta-barrel_TonB"/>
</dbReference>
<keyword evidence="2 8" id="KW-0813">Transport</keyword>
<evidence type="ECO:0000256" key="9">
    <source>
        <dbReference type="RuleBase" id="RU003357"/>
    </source>
</evidence>
<feature type="chain" id="PRO_5001707411" evidence="11">
    <location>
        <begin position="27"/>
        <end position="969"/>
    </location>
</feature>
<evidence type="ECO:0000256" key="3">
    <source>
        <dbReference type="ARBA" id="ARBA00022452"/>
    </source>
</evidence>
<keyword evidence="15" id="KW-1185">Reference proteome</keyword>
<dbReference type="InterPro" id="IPR012910">
    <property type="entry name" value="Plug_dom"/>
</dbReference>
<dbReference type="Proteomes" id="UP000027987">
    <property type="component" value="Chromosome"/>
</dbReference>
<gene>
    <name evidence="14" type="ORF">HY57_01185</name>
</gene>
<keyword evidence="6 8" id="KW-0472">Membrane</keyword>
<dbReference type="Pfam" id="PF07715">
    <property type="entry name" value="Plug"/>
    <property type="match status" value="1"/>
</dbReference>
<dbReference type="InterPro" id="IPR036942">
    <property type="entry name" value="Beta-barrel_TonB_sf"/>
</dbReference>
<dbReference type="PATRIC" id="fig|1217721.7.peg.247"/>
<dbReference type="EMBL" id="CP008884">
    <property type="protein sequence ID" value="AIF45975.1"/>
    <property type="molecule type" value="Genomic_DNA"/>
</dbReference>
<dbReference type="RefSeq" id="WP_019466437.1">
    <property type="nucleotide sequence ID" value="NZ_ALOY01000174.1"/>
</dbReference>
<dbReference type="InterPro" id="IPR006311">
    <property type="entry name" value="TAT_signal"/>
</dbReference>
<evidence type="ECO:0000256" key="7">
    <source>
        <dbReference type="ARBA" id="ARBA00023237"/>
    </source>
</evidence>
<evidence type="ECO:0000256" key="10">
    <source>
        <dbReference type="SAM" id="MobiDB-lite"/>
    </source>
</evidence>
<keyword evidence="14" id="KW-0675">Receptor</keyword>
<evidence type="ECO:0000256" key="5">
    <source>
        <dbReference type="ARBA" id="ARBA00023077"/>
    </source>
</evidence>
<dbReference type="PROSITE" id="PS51318">
    <property type="entry name" value="TAT"/>
    <property type="match status" value="1"/>
</dbReference>
<dbReference type="SUPFAM" id="SSF56935">
    <property type="entry name" value="Porins"/>
    <property type="match status" value="1"/>
</dbReference>
<comment type="subcellular location">
    <subcellularLocation>
        <location evidence="1 8">Cell outer membrane</location>
        <topology evidence="1 8">Multi-pass membrane protein</topology>
    </subcellularLocation>
</comment>
<evidence type="ECO:0000256" key="2">
    <source>
        <dbReference type="ARBA" id="ARBA00022448"/>
    </source>
</evidence>
<dbReference type="STRING" id="1217721.HY57_01185"/>
<evidence type="ECO:0000313" key="14">
    <source>
        <dbReference type="EMBL" id="AIF45975.1"/>
    </source>
</evidence>
<evidence type="ECO:0000256" key="6">
    <source>
        <dbReference type="ARBA" id="ARBA00023136"/>
    </source>
</evidence>
<dbReference type="InterPro" id="IPR039426">
    <property type="entry name" value="TonB-dep_rcpt-like"/>
</dbReference>
<feature type="domain" description="TonB-dependent receptor plug" evidence="13">
    <location>
        <begin position="69"/>
        <end position="187"/>
    </location>
</feature>
<evidence type="ECO:0000313" key="15">
    <source>
        <dbReference type="Proteomes" id="UP000027987"/>
    </source>
</evidence>
<dbReference type="KEGG" id="dja:HY57_01185"/>
<feature type="compositionally biased region" description="Basic and acidic residues" evidence="10">
    <location>
        <begin position="40"/>
        <end position="50"/>
    </location>
</feature>
<keyword evidence="4 8" id="KW-0812">Transmembrane</keyword>
<dbReference type="HOGENOM" id="CLU_010745_2_0_6"/>
<dbReference type="Pfam" id="PF00593">
    <property type="entry name" value="TonB_dep_Rec_b-barrel"/>
    <property type="match status" value="1"/>
</dbReference>